<accession>A0A3Q3BAZ9</accession>
<dbReference type="PANTHER" id="PTHR11135:SF0">
    <property type="entry name" value="ELONGATOR COMPLEX PROTEIN 3"/>
    <property type="match status" value="1"/>
</dbReference>
<dbReference type="FunFam" id="3.40.630.30:FF:000003">
    <property type="entry name" value="Elongator complex protein 3"/>
    <property type="match status" value="1"/>
</dbReference>
<keyword evidence="9 15" id="KW-0479">Metal-binding</keyword>
<dbReference type="OMA" id="TFETRPD"/>
<feature type="domain" description="Radical SAM core" evidence="18">
    <location>
        <begin position="83"/>
        <end position="373"/>
    </location>
</feature>
<keyword evidence="20" id="KW-1185">Reference proteome</keyword>
<dbReference type="SUPFAM" id="SSF55729">
    <property type="entry name" value="Acyl-CoA N-acyltransferases (Nat)"/>
    <property type="match status" value="1"/>
</dbReference>
<feature type="binding site" evidence="16">
    <location>
        <position position="100"/>
    </location>
    <ligand>
        <name>[4Fe-4S] cluster</name>
        <dbReference type="ChEBI" id="CHEBI:49883"/>
        <note>4Fe-4S-S-AdoMet</note>
    </ligand>
</feature>
<reference evidence="19" key="2">
    <citation type="submission" date="2025-09" db="UniProtKB">
        <authorList>
            <consortium name="Ensembl"/>
        </authorList>
    </citation>
    <scope>IDENTIFICATION</scope>
</reference>
<evidence type="ECO:0000256" key="5">
    <source>
        <dbReference type="ARBA" id="ARBA00022555"/>
    </source>
</evidence>
<name>A0A3Q3BAZ9_KRYMA</name>
<evidence type="ECO:0000256" key="6">
    <source>
        <dbReference type="ARBA" id="ARBA00022679"/>
    </source>
</evidence>
<dbReference type="GO" id="GO:0005737">
    <property type="term" value="C:cytoplasm"/>
    <property type="evidence" value="ECO:0007669"/>
    <property type="project" value="TreeGrafter"/>
</dbReference>
<evidence type="ECO:0000259" key="18">
    <source>
        <dbReference type="PROSITE" id="PS51918"/>
    </source>
</evidence>
<evidence type="ECO:0000256" key="9">
    <source>
        <dbReference type="ARBA" id="ARBA00022723"/>
    </source>
</evidence>
<comment type="pathway">
    <text evidence="1">tRNA modification; 5-methoxycarbonylmethyl-2-thiouridine-tRNA biosynthesis.</text>
</comment>
<evidence type="ECO:0000256" key="12">
    <source>
        <dbReference type="ARBA" id="ARBA00023014"/>
    </source>
</evidence>
<sequence length="553" mass="62611">MGKPKKKSDLSRAELMMMTIADVIKQLVEAHEQGKDINLNKVKTKTSAKYGLEAQPRLVDIIAAVPPQYRRVLVPKLKAKPIRTASGIAVVAVMCKPHRCPHISFTGNICVYCPGGPDSDFEYSTQSYTGYEPTSMRAIRARYDPYLQTRSRVEQLKQLGHSVDKVEFIVMGGTFMALPEDYRDYFIRNLHDALSGHASNNVAEAVRYSERSNTKCVGITIETRPDYCLKRHLSDMLSYGCTRLEIGVQSVYEDVARDTNRGHTVRAVCESFHLAKDAGFKVVAHMMPDLPNVGMERDVEQFIEFFENPAFRPDGLKLYPTLVIRGTGLYELWKTGRYKSYSPSFLVDLVARILALVPPWTRVYRVQRDIPMPLVSSGVEHGNLRELALARMKDMGTECRDVRTREVGIQEIHHKVRPYQVELVRRDYVANGGWETFLSYEDPEQDILIGLLRLRRCSPQSFRPDLKGGVSIVRELHVYGSVVPVSSRDPSKFQHQGFGMMLMEEAERIARDEHGSGKLAVISGVGTRNYYRKMGYELEGPYMVKDLCGPGTD</sequence>
<dbReference type="GO" id="GO:0000049">
    <property type="term" value="F:tRNA binding"/>
    <property type="evidence" value="ECO:0007669"/>
    <property type="project" value="UniProtKB-KW"/>
</dbReference>
<keyword evidence="4" id="KW-0004">4Fe-4S</keyword>
<feature type="binding site" evidence="16">
    <location>
        <position position="113"/>
    </location>
    <ligand>
        <name>[4Fe-4S] cluster</name>
        <dbReference type="ChEBI" id="CHEBI:49883"/>
        <note>4Fe-4S-S-AdoMet</note>
    </ligand>
</feature>
<dbReference type="SFLD" id="SFLDF00344">
    <property type="entry name" value="ELP3-like"/>
    <property type="match status" value="1"/>
</dbReference>
<dbReference type="GeneID" id="108245452"/>
<dbReference type="GO" id="GO:0051539">
    <property type="term" value="F:4 iron, 4 sulfur cluster binding"/>
    <property type="evidence" value="ECO:0007669"/>
    <property type="project" value="UniProtKB-KW"/>
</dbReference>
<dbReference type="InterPro" id="IPR032432">
    <property type="entry name" value="Radical_SAM_C"/>
</dbReference>
<dbReference type="Ensembl" id="ENSKMAT00000026663.1">
    <property type="protein sequence ID" value="ENSKMAP00000026326.1"/>
    <property type="gene ID" value="ENSKMAG00000019511.1"/>
</dbReference>
<dbReference type="InterPro" id="IPR006638">
    <property type="entry name" value="Elp3/MiaA/NifB-like_rSAM"/>
</dbReference>
<evidence type="ECO:0000256" key="15">
    <source>
        <dbReference type="PIRNR" id="PIRNR005669"/>
    </source>
</evidence>
<dbReference type="PIRSF" id="PIRSF005669">
    <property type="entry name" value="Hist_AcTrfase_ELP3"/>
    <property type="match status" value="1"/>
</dbReference>
<keyword evidence="10" id="KW-0694">RNA-binding</keyword>
<dbReference type="CTD" id="55140"/>
<comment type="function">
    <text evidence="15">Catalytic tRNA acetyltransferase subunit of the elongator complex, which is required for multiple tRNA modifications, including mcm5U (5-methoxycarbonylmethyl uridine), mcm5s2U (5-methoxycarbonylmethyl-2-thiouridine), and ncm5U (5-carbamoylmethyl uridine). In the elongator complex, acts as a tRNA uridine(34) acetyltransferase by mediating formation of carboxymethyluridine in the wobble base at position 34 in tRNAs.</text>
</comment>
<dbReference type="GO" id="GO:0005634">
    <property type="term" value="C:nucleus"/>
    <property type="evidence" value="ECO:0007669"/>
    <property type="project" value="TreeGrafter"/>
</dbReference>
<dbReference type="UniPathway" id="UPA00988"/>
<dbReference type="GeneTree" id="ENSGT00390000013141"/>
<comment type="similarity">
    <text evidence="2 15">Belongs to the ELP3 family.</text>
</comment>
<dbReference type="SFLD" id="SFLDG01086">
    <property type="entry name" value="elongater_protein-like"/>
    <property type="match status" value="1"/>
</dbReference>
<evidence type="ECO:0000256" key="2">
    <source>
        <dbReference type="ARBA" id="ARBA00005494"/>
    </source>
</evidence>
<keyword evidence="8 15" id="KW-0819">tRNA processing</keyword>
<dbReference type="RefSeq" id="XP_017287864.1">
    <property type="nucleotide sequence ID" value="XM_017432375.3"/>
</dbReference>
<dbReference type="SFLD" id="SFLDS00029">
    <property type="entry name" value="Radical_SAM"/>
    <property type="match status" value="1"/>
</dbReference>
<dbReference type="CDD" id="cd01335">
    <property type="entry name" value="Radical_SAM"/>
    <property type="match status" value="1"/>
</dbReference>
<dbReference type="NCBIfam" id="TIGR01211">
    <property type="entry name" value="ELP3"/>
    <property type="match status" value="1"/>
</dbReference>
<dbReference type="GO" id="GO:0002926">
    <property type="term" value="P:tRNA wobble base 5-methoxycarbonylmethyl-2-thiouridinylation"/>
    <property type="evidence" value="ECO:0007669"/>
    <property type="project" value="TreeGrafter"/>
</dbReference>
<evidence type="ECO:0000256" key="8">
    <source>
        <dbReference type="ARBA" id="ARBA00022694"/>
    </source>
</evidence>
<dbReference type="KEGG" id="kmr:108245452"/>
<comment type="cofactor">
    <cofactor evidence="15 16">
        <name>[4Fe-4S] cluster</name>
        <dbReference type="ChEBI" id="CHEBI:49883"/>
    </cofactor>
    <text evidence="15 16">Binds 1 [4Fe-4S] cluster. The cluster is coordinated with 3 cysteines and an exchangeable S-adenosyl-L-methionine.</text>
</comment>
<dbReference type="PROSITE" id="PS51186">
    <property type="entry name" value="GNAT"/>
    <property type="match status" value="1"/>
</dbReference>
<evidence type="ECO:0000259" key="17">
    <source>
        <dbReference type="PROSITE" id="PS51186"/>
    </source>
</evidence>
<dbReference type="Pfam" id="PF16199">
    <property type="entry name" value="Radical_SAM_C"/>
    <property type="match status" value="1"/>
</dbReference>
<dbReference type="GO" id="GO:0033588">
    <property type="term" value="C:elongator holoenzyme complex"/>
    <property type="evidence" value="ECO:0007669"/>
    <property type="project" value="TreeGrafter"/>
</dbReference>
<reference evidence="19" key="1">
    <citation type="submission" date="2025-08" db="UniProtKB">
        <authorList>
            <consortium name="Ensembl"/>
        </authorList>
    </citation>
    <scope>IDENTIFICATION</scope>
</reference>
<dbReference type="PANTHER" id="PTHR11135">
    <property type="entry name" value="HISTONE ACETYLTRANSFERASE-RELATED"/>
    <property type="match status" value="1"/>
</dbReference>
<evidence type="ECO:0000256" key="7">
    <source>
        <dbReference type="ARBA" id="ARBA00022691"/>
    </source>
</evidence>
<dbReference type="OrthoDB" id="10265243at2759"/>
<evidence type="ECO:0000256" key="1">
    <source>
        <dbReference type="ARBA" id="ARBA00005043"/>
    </source>
</evidence>
<feature type="binding site" evidence="16">
    <location>
        <position position="110"/>
    </location>
    <ligand>
        <name>[4Fe-4S] cluster</name>
        <dbReference type="ChEBI" id="CHEBI:49883"/>
        <note>4Fe-4S-S-AdoMet</note>
    </ligand>
</feature>
<dbReference type="Pfam" id="PF04055">
    <property type="entry name" value="Radical_SAM"/>
    <property type="match status" value="1"/>
</dbReference>
<dbReference type="InterPro" id="IPR056591">
    <property type="entry name" value="ELP3-like_N"/>
</dbReference>
<feature type="domain" description="N-acetyltransferase" evidence="17">
    <location>
        <begin position="397"/>
        <end position="553"/>
    </location>
</feature>
<evidence type="ECO:0000256" key="14">
    <source>
        <dbReference type="ARBA" id="ARBA00047372"/>
    </source>
</evidence>
<comment type="catalytic activity">
    <reaction evidence="14">
        <text>uridine(34) in tRNA + acetyl-CoA + S-adenosyl-L-methionine + H2O = 5-(carboxymethyl)uridine(34) in tRNA + 5'-deoxyadenosine + L-methionine + CoA + 2 H(+)</text>
        <dbReference type="Rhea" id="RHEA:61020"/>
        <dbReference type="Rhea" id="RHEA-COMP:10407"/>
        <dbReference type="Rhea" id="RHEA-COMP:11727"/>
        <dbReference type="ChEBI" id="CHEBI:15377"/>
        <dbReference type="ChEBI" id="CHEBI:15378"/>
        <dbReference type="ChEBI" id="CHEBI:17319"/>
        <dbReference type="ChEBI" id="CHEBI:57287"/>
        <dbReference type="ChEBI" id="CHEBI:57288"/>
        <dbReference type="ChEBI" id="CHEBI:57844"/>
        <dbReference type="ChEBI" id="CHEBI:59789"/>
        <dbReference type="ChEBI" id="CHEBI:65315"/>
        <dbReference type="ChEBI" id="CHEBI:74882"/>
        <dbReference type="EC" id="2.3.1.311"/>
    </reaction>
    <physiologicalReaction direction="left-to-right" evidence="14">
        <dbReference type="Rhea" id="RHEA:61021"/>
    </physiologicalReaction>
</comment>
<dbReference type="InterPro" id="IPR000182">
    <property type="entry name" value="GNAT_dom"/>
</dbReference>
<dbReference type="Pfam" id="PF23613">
    <property type="entry name" value="ELP3_N"/>
    <property type="match status" value="1"/>
</dbReference>
<dbReference type="GO" id="GO:0106261">
    <property type="term" value="F:tRNA uridine(34) acetyltransferase activity"/>
    <property type="evidence" value="ECO:0007669"/>
    <property type="project" value="UniProtKB-EC"/>
</dbReference>
<dbReference type="InterPro" id="IPR016181">
    <property type="entry name" value="Acyl_CoA_acyltransferase"/>
</dbReference>
<evidence type="ECO:0000256" key="4">
    <source>
        <dbReference type="ARBA" id="ARBA00022485"/>
    </source>
</evidence>
<evidence type="ECO:0000256" key="16">
    <source>
        <dbReference type="PIRSR" id="PIRSR005669-1"/>
    </source>
</evidence>
<evidence type="ECO:0000313" key="19">
    <source>
        <dbReference type="Ensembl" id="ENSKMAP00000026326.1"/>
    </source>
</evidence>
<evidence type="ECO:0000256" key="13">
    <source>
        <dbReference type="ARBA" id="ARBA00023315"/>
    </source>
</evidence>
<keyword evidence="12 15" id="KW-0411">Iron-sulfur</keyword>
<dbReference type="AlphaFoldDB" id="A0A3Q3BAZ9"/>
<dbReference type="Gene3D" id="3.40.630.30">
    <property type="match status" value="1"/>
</dbReference>
<evidence type="ECO:0000256" key="3">
    <source>
        <dbReference type="ARBA" id="ARBA00020266"/>
    </source>
</evidence>
<evidence type="ECO:0000256" key="11">
    <source>
        <dbReference type="ARBA" id="ARBA00023004"/>
    </source>
</evidence>
<dbReference type="InterPro" id="IPR007197">
    <property type="entry name" value="rSAM"/>
</dbReference>
<keyword evidence="11 16" id="KW-0408">Iron</keyword>
<dbReference type="InterPro" id="IPR039661">
    <property type="entry name" value="ELP3"/>
</dbReference>
<organism evidence="19 20">
    <name type="scientific">Kryptolebias marmoratus</name>
    <name type="common">Mangrove killifish</name>
    <name type="synonym">Rivulus marmoratus</name>
    <dbReference type="NCBI Taxonomy" id="37003"/>
    <lineage>
        <taxon>Eukaryota</taxon>
        <taxon>Metazoa</taxon>
        <taxon>Chordata</taxon>
        <taxon>Craniata</taxon>
        <taxon>Vertebrata</taxon>
        <taxon>Euteleostomi</taxon>
        <taxon>Actinopterygii</taxon>
        <taxon>Neopterygii</taxon>
        <taxon>Teleostei</taxon>
        <taxon>Neoteleostei</taxon>
        <taxon>Acanthomorphata</taxon>
        <taxon>Ovalentaria</taxon>
        <taxon>Atherinomorphae</taxon>
        <taxon>Cyprinodontiformes</taxon>
        <taxon>Rivulidae</taxon>
        <taxon>Kryptolebias</taxon>
    </lineage>
</organism>
<protein>
    <recommendedName>
        <fullName evidence="3 15">Elongator complex protein 3</fullName>
        <ecNumber evidence="15">2.3.1.-</ecNumber>
    </recommendedName>
</protein>
<proteinExistence type="inferred from homology"/>
<dbReference type="STRING" id="37003.ENSKMAP00000026326"/>
<dbReference type="SUPFAM" id="SSF102114">
    <property type="entry name" value="Radical SAM enzymes"/>
    <property type="match status" value="1"/>
</dbReference>
<keyword evidence="7 15" id="KW-0949">S-adenosyl-L-methionine</keyword>
<dbReference type="InterPro" id="IPR058240">
    <property type="entry name" value="rSAM_sf"/>
</dbReference>
<keyword evidence="5 15" id="KW-0820">tRNA-binding</keyword>
<evidence type="ECO:0000313" key="20">
    <source>
        <dbReference type="Proteomes" id="UP000264800"/>
    </source>
</evidence>
<dbReference type="EC" id="2.3.1.-" evidence="15"/>
<evidence type="ECO:0000256" key="10">
    <source>
        <dbReference type="ARBA" id="ARBA00022884"/>
    </source>
</evidence>
<dbReference type="InterPro" id="IPR034687">
    <property type="entry name" value="ELP3-like"/>
</dbReference>
<dbReference type="PROSITE" id="PS51918">
    <property type="entry name" value="RADICAL_SAM"/>
    <property type="match status" value="1"/>
</dbReference>
<keyword evidence="13 15" id="KW-0012">Acyltransferase</keyword>
<dbReference type="SMART" id="SM00729">
    <property type="entry name" value="Elp3"/>
    <property type="match status" value="1"/>
</dbReference>
<dbReference type="Proteomes" id="UP000264800">
    <property type="component" value="Unplaced"/>
</dbReference>
<dbReference type="GO" id="GO:0046872">
    <property type="term" value="F:metal ion binding"/>
    <property type="evidence" value="ECO:0007669"/>
    <property type="project" value="UniProtKB-KW"/>
</dbReference>
<keyword evidence="6 15" id="KW-0808">Transferase</keyword>